<dbReference type="GO" id="GO:0006623">
    <property type="term" value="P:protein targeting to vacuole"/>
    <property type="evidence" value="ECO:0007669"/>
    <property type="project" value="TreeGrafter"/>
</dbReference>
<dbReference type="InterPro" id="IPR001683">
    <property type="entry name" value="PX_dom"/>
</dbReference>
<dbReference type="FunFam" id="3.30.1520.10:FF:000042">
    <property type="entry name" value="Sorting nexin mvp1"/>
    <property type="match status" value="1"/>
</dbReference>
<evidence type="ECO:0000256" key="5">
    <source>
        <dbReference type="ARBA" id="ARBA00022448"/>
    </source>
</evidence>
<keyword evidence="10" id="KW-0175">Coiled coil</keyword>
<feature type="non-terminal residue" evidence="13">
    <location>
        <position position="489"/>
    </location>
</feature>
<dbReference type="GeneID" id="30178804"/>
<dbReference type="SUPFAM" id="SSF64268">
    <property type="entry name" value="PX domain"/>
    <property type="match status" value="1"/>
</dbReference>
<dbReference type="Pfam" id="PF00787">
    <property type="entry name" value="PX"/>
    <property type="match status" value="1"/>
</dbReference>
<dbReference type="PROSITE" id="PS50195">
    <property type="entry name" value="PX"/>
    <property type="match status" value="1"/>
</dbReference>
<dbReference type="Proteomes" id="UP000094455">
    <property type="component" value="Unassembled WGS sequence"/>
</dbReference>
<dbReference type="GO" id="GO:0005829">
    <property type="term" value="C:cytosol"/>
    <property type="evidence" value="ECO:0007669"/>
    <property type="project" value="GOC"/>
</dbReference>
<evidence type="ECO:0000313" key="13">
    <source>
        <dbReference type="EMBL" id="ODQ44190.1"/>
    </source>
</evidence>
<protein>
    <recommendedName>
        <fullName evidence="4">Sorting nexin MVP1</fullName>
    </recommendedName>
    <alternativeName>
        <fullName evidence="9">Sorting nexin mvp1</fullName>
    </alternativeName>
</protein>
<dbReference type="OrthoDB" id="10064318at2759"/>
<evidence type="ECO:0000256" key="2">
    <source>
        <dbReference type="ARBA" id="ARBA00004496"/>
    </source>
</evidence>
<feature type="non-terminal residue" evidence="13">
    <location>
        <position position="1"/>
    </location>
</feature>
<feature type="domain" description="PX" evidence="12">
    <location>
        <begin position="20"/>
        <end position="158"/>
    </location>
</feature>
<dbReference type="Pfam" id="PF19566">
    <property type="entry name" value="Snx8_BAR_dom"/>
    <property type="match status" value="1"/>
</dbReference>
<keyword evidence="6" id="KW-0963">Cytoplasm</keyword>
<comment type="similarity">
    <text evidence="3">Belongs to the sorting nexin family.</text>
</comment>
<evidence type="ECO:0000256" key="10">
    <source>
        <dbReference type="SAM" id="Coils"/>
    </source>
</evidence>
<keyword evidence="8" id="KW-0472">Membrane</keyword>
<proteinExistence type="inferred from homology"/>
<comment type="subcellular location">
    <subcellularLocation>
        <location evidence="2">Cytoplasm</location>
    </subcellularLocation>
    <subcellularLocation>
        <location evidence="1">Membrane</location>
        <topology evidence="1">Peripheral membrane protein</topology>
        <orientation evidence="1">Cytoplasmic side</orientation>
    </subcellularLocation>
</comment>
<evidence type="ECO:0000256" key="4">
    <source>
        <dbReference type="ARBA" id="ARBA00014268"/>
    </source>
</evidence>
<evidence type="ECO:0000313" key="14">
    <source>
        <dbReference type="Proteomes" id="UP000094455"/>
    </source>
</evidence>
<evidence type="ECO:0000256" key="8">
    <source>
        <dbReference type="ARBA" id="ARBA00023136"/>
    </source>
</evidence>
<organism evidence="13 14">
    <name type="scientific">Pichia membranifaciens NRRL Y-2026</name>
    <dbReference type="NCBI Taxonomy" id="763406"/>
    <lineage>
        <taxon>Eukaryota</taxon>
        <taxon>Fungi</taxon>
        <taxon>Dikarya</taxon>
        <taxon>Ascomycota</taxon>
        <taxon>Saccharomycotina</taxon>
        <taxon>Pichiomycetes</taxon>
        <taxon>Pichiales</taxon>
        <taxon>Pichiaceae</taxon>
        <taxon>Pichia</taxon>
    </lineage>
</organism>
<dbReference type="GO" id="GO:0032266">
    <property type="term" value="F:phosphatidylinositol-3-phosphate binding"/>
    <property type="evidence" value="ECO:0007669"/>
    <property type="project" value="TreeGrafter"/>
</dbReference>
<dbReference type="InterPro" id="IPR036871">
    <property type="entry name" value="PX_dom_sf"/>
</dbReference>
<evidence type="ECO:0000256" key="11">
    <source>
        <dbReference type="SAM" id="MobiDB-lite"/>
    </source>
</evidence>
<dbReference type="GO" id="GO:0042147">
    <property type="term" value="P:retrograde transport, endosome to Golgi"/>
    <property type="evidence" value="ECO:0007669"/>
    <property type="project" value="InterPro"/>
</dbReference>
<dbReference type="AlphaFoldDB" id="A0A1E3NDJ2"/>
<gene>
    <name evidence="13" type="ORF">PICMEDRAFT_19393</name>
</gene>
<dbReference type="PANTHER" id="PTHR47554">
    <property type="entry name" value="SORTING NEXIN MVP1"/>
    <property type="match status" value="1"/>
</dbReference>
<dbReference type="PANTHER" id="PTHR47554:SF1">
    <property type="entry name" value="SORTING NEXIN MVP1"/>
    <property type="match status" value="1"/>
</dbReference>
<dbReference type="RefSeq" id="XP_019015303.1">
    <property type="nucleotide sequence ID" value="XM_019162117.1"/>
</dbReference>
<accession>A0A1E3NDJ2</accession>
<dbReference type="SMART" id="SM00312">
    <property type="entry name" value="PX"/>
    <property type="match status" value="1"/>
</dbReference>
<evidence type="ECO:0000256" key="6">
    <source>
        <dbReference type="ARBA" id="ARBA00022490"/>
    </source>
</evidence>
<keyword evidence="5" id="KW-0813">Transport</keyword>
<dbReference type="InterPro" id="IPR045734">
    <property type="entry name" value="Snx8_BAR_dom"/>
</dbReference>
<evidence type="ECO:0000256" key="1">
    <source>
        <dbReference type="ARBA" id="ARBA00004287"/>
    </source>
</evidence>
<dbReference type="Gene3D" id="3.30.1520.10">
    <property type="entry name" value="Phox-like domain"/>
    <property type="match status" value="1"/>
</dbReference>
<dbReference type="GO" id="GO:0005768">
    <property type="term" value="C:endosome"/>
    <property type="evidence" value="ECO:0007669"/>
    <property type="project" value="TreeGrafter"/>
</dbReference>
<name>A0A1E3NDJ2_9ASCO</name>
<dbReference type="EMBL" id="KV454008">
    <property type="protein sequence ID" value="ODQ44190.1"/>
    <property type="molecule type" value="Genomic_DNA"/>
</dbReference>
<dbReference type="GO" id="GO:0016020">
    <property type="term" value="C:membrane"/>
    <property type="evidence" value="ECO:0007669"/>
    <property type="project" value="UniProtKB-SubCell"/>
</dbReference>
<evidence type="ECO:0000256" key="7">
    <source>
        <dbReference type="ARBA" id="ARBA00022927"/>
    </source>
</evidence>
<keyword evidence="7" id="KW-0653">Protein transport</keyword>
<dbReference type="InterPro" id="IPR028662">
    <property type="entry name" value="SNX8/Mvp1"/>
</dbReference>
<feature type="coiled-coil region" evidence="10">
    <location>
        <begin position="378"/>
        <end position="405"/>
    </location>
</feature>
<dbReference type="STRING" id="763406.A0A1E3NDJ2"/>
<evidence type="ECO:0000256" key="3">
    <source>
        <dbReference type="ARBA" id="ARBA00010883"/>
    </source>
</evidence>
<feature type="region of interest" description="Disordered" evidence="11">
    <location>
        <begin position="199"/>
        <end position="219"/>
    </location>
</feature>
<sequence length="489" mass="57967">VWSDDEIKKFNPLTLKNATDGLIVRVREIPEKEGLVFKHTNYLISHTLKFSSEYLVSSDKTKSSRDSRAKGQNEDGTKVIRRYSDFAWLVEVLWKKYPFRLIPELPPKKFALASSNDVLFLQKRRRGLQRFLYQLCKHPILSKENLVIMFLTVPNDFSNWKKFANIELNDEFDGIRINLPRRFKIDLSDVLKGLRDNESDFEDNEDITDESEENHTSSNRNEFVINNINQIWNESPVNFLDKDFITNLNSLYESLSRLAEFWSKLYLLVERIEKRELALSADHQRFAIFLENMIKTDADVFSMDNLIENKSKRIDDETQNMTIINSILSQVCKYFVGSRKLKEEEMLVINNEILESWKSFQDYLIGLHFLIERFFNYKTDSEKEIQNLLQRIIKTNEKIKQLKMKSDIRGSEIDKHINVLITSMDQLSMLISRIILVKTTFVNEFKLFQKVKYLISEVFQNWFDERSKFQETKNDNIQRLLNDLKDLPL</sequence>
<evidence type="ECO:0000256" key="9">
    <source>
        <dbReference type="ARBA" id="ARBA00072009"/>
    </source>
</evidence>
<evidence type="ECO:0000259" key="12">
    <source>
        <dbReference type="PROSITE" id="PS50195"/>
    </source>
</evidence>
<feature type="compositionally biased region" description="Acidic residues" evidence="11">
    <location>
        <begin position="199"/>
        <end position="212"/>
    </location>
</feature>
<keyword evidence="14" id="KW-1185">Reference proteome</keyword>
<reference evidence="13 14" key="1">
    <citation type="journal article" date="2016" name="Proc. Natl. Acad. Sci. U.S.A.">
        <title>Comparative genomics of biotechnologically important yeasts.</title>
        <authorList>
            <person name="Riley R."/>
            <person name="Haridas S."/>
            <person name="Wolfe K.H."/>
            <person name="Lopes M.R."/>
            <person name="Hittinger C.T."/>
            <person name="Goeker M."/>
            <person name="Salamov A.A."/>
            <person name="Wisecaver J.H."/>
            <person name="Long T.M."/>
            <person name="Calvey C.H."/>
            <person name="Aerts A.L."/>
            <person name="Barry K.W."/>
            <person name="Choi C."/>
            <person name="Clum A."/>
            <person name="Coughlan A.Y."/>
            <person name="Deshpande S."/>
            <person name="Douglass A.P."/>
            <person name="Hanson S.J."/>
            <person name="Klenk H.-P."/>
            <person name="LaButti K.M."/>
            <person name="Lapidus A."/>
            <person name="Lindquist E.A."/>
            <person name="Lipzen A.M."/>
            <person name="Meier-Kolthoff J.P."/>
            <person name="Ohm R.A."/>
            <person name="Otillar R.P."/>
            <person name="Pangilinan J.L."/>
            <person name="Peng Y."/>
            <person name="Rokas A."/>
            <person name="Rosa C.A."/>
            <person name="Scheuner C."/>
            <person name="Sibirny A.A."/>
            <person name="Slot J.C."/>
            <person name="Stielow J.B."/>
            <person name="Sun H."/>
            <person name="Kurtzman C.P."/>
            <person name="Blackwell M."/>
            <person name="Grigoriev I.V."/>
            <person name="Jeffries T.W."/>
        </authorList>
    </citation>
    <scope>NUCLEOTIDE SEQUENCE [LARGE SCALE GENOMIC DNA]</scope>
    <source>
        <strain evidence="13 14">NRRL Y-2026</strain>
    </source>
</reference>